<dbReference type="AlphaFoldDB" id="A0AAJ1MHS3"/>
<feature type="domain" description="PEGA" evidence="2">
    <location>
        <begin position="45"/>
        <end position="113"/>
    </location>
</feature>
<protein>
    <submittedName>
        <fullName evidence="3">PEGA domain-containing protein</fullName>
    </submittedName>
</protein>
<evidence type="ECO:0000259" key="2">
    <source>
        <dbReference type="Pfam" id="PF08308"/>
    </source>
</evidence>
<sequence>MKKPTKILFILFVLFIIAFPVLAQRSGSLTGSGSSNSGAPESKATLTVKCNVRNAQVEIFDAYNKNRPQLSGTAPFSAQLEKGFYSIKVYAQGYEVQQQSVNLNNSTTLNFRLDQAAPVKASLTVKSNTRNARVVITGIDVNGQVIGSAPYSSQIPLGRYSITVSAAGYTPLTKEINLTGNRTVNFNLDAETYNLTITSNVESARVFIKGGDINGQITGQTDLTTTLPPGTYRIKVNAPGYFAEEKTVQFSRTSSVNFQLRQRSGRLEVIIPNDILNYTLNNLENRIKIYDNGTEVDGTSLTLSPGQHTIRITSGGFARQQTINVRAGESYRLELNFGFTLIKQ</sequence>
<organism evidence="3 4">
    <name type="scientific">Candidatus Thalassospirochaeta sargassi</name>
    <dbReference type="NCBI Taxonomy" id="3119039"/>
    <lineage>
        <taxon>Bacteria</taxon>
        <taxon>Pseudomonadati</taxon>
        <taxon>Spirochaetota</taxon>
        <taxon>Spirochaetia</taxon>
        <taxon>Spirochaetales</taxon>
        <taxon>Spirochaetaceae</taxon>
        <taxon>Candidatus Thalassospirochaeta</taxon>
    </lineage>
</organism>
<dbReference type="PANTHER" id="PTHR36194:SF1">
    <property type="entry name" value="S-LAYER-LIKE PROTEIN"/>
    <property type="match status" value="1"/>
</dbReference>
<dbReference type="Pfam" id="PF08308">
    <property type="entry name" value="PEGA"/>
    <property type="match status" value="3"/>
</dbReference>
<evidence type="ECO:0000313" key="3">
    <source>
        <dbReference type="EMBL" id="MDC7225528.1"/>
    </source>
</evidence>
<accession>A0AAJ1MHS3</accession>
<dbReference type="Proteomes" id="UP001221217">
    <property type="component" value="Unassembled WGS sequence"/>
</dbReference>
<keyword evidence="1" id="KW-0732">Signal</keyword>
<dbReference type="SUPFAM" id="SSF49464">
    <property type="entry name" value="Carboxypeptidase regulatory domain-like"/>
    <property type="match status" value="2"/>
</dbReference>
<feature type="signal peptide" evidence="1">
    <location>
        <begin position="1"/>
        <end position="23"/>
    </location>
</feature>
<dbReference type="Gene3D" id="2.60.40.1120">
    <property type="entry name" value="Carboxypeptidase-like, regulatory domain"/>
    <property type="match status" value="3"/>
</dbReference>
<feature type="domain" description="PEGA" evidence="2">
    <location>
        <begin position="122"/>
        <end position="188"/>
    </location>
</feature>
<gene>
    <name evidence="3" type="ORF">PQJ61_02050</name>
</gene>
<feature type="domain" description="PEGA" evidence="2">
    <location>
        <begin position="193"/>
        <end position="261"/>
    </location>
</feature>
<name>A0AAJ1MHS3_9SPIO</name>
<reference evidence="3 4" key="1">
    <citation type="submission" date="2022-12" db="EMBL/GenBank/DDBJ databases">
        <title>Metagenome assembled genome from gulf of manar.</title>
        <authorList>
            <person name="Kohli P."/>
            <person name="Pk S."/>
            <person name="Venkata Ramana C."/>
            <person name="Sasikala C."/>
        </authorList>
    </citation>
    <scope>NUCLEOTIDE SEQUENCE [LARGE SCALE GENOMIC DNA]</scope>
    <source>
        <strain evidence="3">JB008</strain>
    </source>
</reference>
<comment type="caution">
    <text evidence="3">The sequence shown here is derived from an EMBL/GenBank/DDBJ whole genome shotgun (WGS) entry which is preliminary data.</text>
</comment>
<dbReference type="PANTHER" id="PTHR36194">
    <property type="entry name" value="S-LAYER-LIKE PROTEIN"/>
    <property type="match status" value="1"/>
</dbReference>
<evidence type="ECO:0000256" key="1">
    <source>
        <dbReference type="SAM" id="SignalP"/>
    </source>
</evidence>
<dbReference type="InterPro" id="IPR013229">
    <property type="entry name" value="PEGA"/>
</dbReference>
<feature type="chain" id="PRO_5042472499" evidence="1">
    <location>
        <begin position="24"/>
        <end position="344"/>
    </location>
</feature>
<evidence type="ECO:0000313" key="4">
    <source>
        <dbReference type="Proteomes" id="UP001221217"/>
    </source>
</evidence>
<proteinExistence type="predicted"/>
<dbReference type="EMBL" id="JAQQAL010000007">
    <property type="protein sequence ID" value="MDC7225528.1"/>
    <property type="molecule type" value="Genomic_DNA"/>
</dbReference>
<dbReference type="InterPro" id="IPR008969">
    <property type="entry name" value="CarboxyPept-like_regulatory"/>
</dbReference>